<evidence type="ECO:0000256" key="7">
    <source>
        <dbReference type="ARBA" id="ARBA00023136"/>
    </source>
</evidence>
<dbReference type="SUPFAM" id="SSF51120">
    <property type="entry name" value="beta-Roll"/>
    <property type="match status" value="1"/>
</dbReference>
<dbReference type="Proteomes" id="UP000321085">
    <property type="component" value="Unassembled WGS sequence"/>
</dbReference>
<dbReference type="PANTHER" id="PTHR11475:SF4">
    <property type="entry name" value="CHORION PEROXIDASE"/>
    <property type="match status" value="1"/>
</dbReference>
<keyword evidence="4" id="KW-0800">Toxin</keyword>
<dbReference type="GO" id="GO:0006979">
    <property type="term" value="P:response to oxidative stress"/>
    <property type="evidence" value="ECO:0007669"/>
    <property type="project" value="InterPro"/>
</dbReference>
<feature type="region of interest" description="Disordered" evidence="9">
    <location>
        <begin position="754"/>
        <end position="800"/>
    </location>
</feature>
<keyword evidence="7" id="KW-0472">Membrane</keyword>
<dbReference type="Gene3D" id="2.150.10.10">
    <property type="entry name" value="Serralysin-like metalloprotease, C-terminal"/>
    <property type="match status" value="1"/>
</dbReference>
<dbReference type="InterPro" id="IPR011049">
    <property type="entry name" value="Serralysin-like_metalloprot_C"/>
</dbReference>
<dbReference type="SUPFAM" id="SSF48113">
    <property type="entry name" value="Heme-dependent peroxidases"/>
    <property type="match status" value="1"/>
</dbReference>
<dbReference type="PROSITE" id="PS00330">
    <property type="entry name" value="HEMOLYSIN_CALCIUM"/>
    <property type="match status" value="2"/>
</dbReference>
<dbReference type="InterPro" id="IPR018511">
    <property type="entry name" value="Hemolysin-typ_Ca-bd_CS"/>
</dbReference>
<evidence type="ECO:0000313" key="11">
    <source>
        <dbReference type="Proteomes" id="UP000321085"/>
    </source>
</evidence>
<dbReference type="GO" id="GO:0016020">
    <property type="term" value="C:membrane"/>
    <property type="evidence" value="ECO:0007669"/>
    <property type="project" value="UniProtKB-SubCell"/>
</dbReference>
<dbReference type="InterPro" id="IPR019791">
    <property type="entry name" value="Haem_peroxidase_animal"/>
</dbReference>
<dbReference type="PROSITE" id="PS50292">
    <property type="entry name" value="PEROXIDASE_3"/>
    <property type="match status" value="1"/>
</dbReference>
<dbReference type="InterPro" id="IPR010255">
    <property type="entry name" value="Haem_peroxidase_sf"/>
</dbReference>
<name>A0A512BW52_9HYPH</name>
<evidence type="ECO:0000256" key="8">
    <source>
        <dbReference type="ARBA" id="ARBA00023180"/>
    </source>
</evidence>
<keyword evidence="8" id="KW-0325">Glycoprotein</keyword>
<dbReference type="InterPro" id="IPR001343">
    <property type="entry name" value="Hemolysn_Ca-bd"/>
</dbReference>
<evidence type="ECO:0000256" key="4">
    <source>
        <dbReference type="ARBA" id="ARBA00022656"/>
    </source>
</evidence>
<dbReference type="Gene3D" id="1.10.640.10">
    <property type="entry name" value="Haem peroxidase domain superfamily, animal type"/>
    <property type="match status" value="1"/>
</dbReference>
<dbReference type="PRINTS" id="PR00313">
    <property type="entry name" value="CABNDNGRPT"/>
</dbReference>
<organism evidence="10 11">
    <name type="scientific">Microvirga aerophila</name>
    <dbReference type="NCBI Taxonomy" id="670291"/>
    <lineage>
        <taxon>Bacteria</taxon>
        <taxon>Pseudomonadati</taxon>
        <taxon>Pseudomonadota</taxon>
        <taxon>Alphaproteobacteria</taxon>
        <taxon>Hyphomicrobiales</taxon>
        <taxon>Methylobacteriaceae</taxon>
        <taxon>Microvirga</taxon>
    </lineage>
</organism>
<evidence type="ECO:0000313" key="10">
    <source>
        <dbReference type="EMBL" id="GEO16184.1"/>
    </source>
</evidence>
<dbReference type="PANTHER" id="PTHR11475">
    <property type="entry name" value="OXIDASE/PEROXIDASE"/>
    <property type="match status" value="1"/>
</dbReference>
<dbReference type="EMBL" id="BJYU01000057">
    <property type="protein sequence ID" value="GEO16184.1"/>
    <property type="molecule type" value="Genomic_DNA"/>
</dbReference>
<comment type="caution">
    <text evidence="10">The sequence shown here is derived from an EMBL/GenBank/DDBJ whole genome shotgun (WGS) entry which is preliminary data.</text>
</comment>
<evidence type="ECO:0000256" key="6">
    <source>
        <dbReference type="ARBA" id="ARBA00023026"/>
    </source>
</evidence>
<dbReference type="InterPro" id="IPR003995">
    <property type="entry name" value="RTX_toxin_determinant-A"/>
</dbReference>
<dbReference type="CDD" id="cd09821">
    <property type="entry name" value="An_peroxidase_bacterial_2"/>
    <property type="match status" value="1"/>
</dbReference>
<keyword evidence="5" id="KW-0677">Repeat</keyword>
<dbReference type="RefSeq" id="WP_147021916.1">
    <property type="nucleotide sequence ID" value="NZ_BJYU01000057.1"/>
</dbReference>
<keyword evidence="11" id="KW-1185">Reference proteome</keyword>
<dbReference type="Pfam" id="PF03098">
    <property type="entry name" value="An_peroxidase"/>
    <property type="match status" value="3"/>
</dbReference>
<evidence type="ECO:0008006" key="12">
    <source>
        <dbReference type="Google" id="ProtNLM"/>
    </source>
</evidence>
<proteinExistence type="predicted"/>
<dbReference type="GO" id="GO:0005576">
    <property type="term" value="C:extracellular region"/>
    <property type="evidence" value="ECO:0007669"/>
    <property type="project" value="UniProtKB-SubCell"/>
</dbReference>
<evidence type="ECO:0000256" key="9">
    <source>
        <dbReference type="SAM" id="MobiDB-lite"/>
    </source>
</evidence>
<evidence type="ECO:0000256" key="2">
    <source>
        <dbReference type="ARBA" id="ARBA00004613"/>
    </source>
</evidence>
<gene>
    <name evidence="10" type="ORF">MAE02_38800</name>
</gene>
<comment type="subcellular location">
    <subcellularLocation>
        <location evidence="1">Membrane</location>
    </subcellularLocation>
    <subcellularLocation>
        <location evidence="2">Secreted</location>
    </subcellularLocation>
</comment>
<evidence type="ECO:0000256" key="3">
    <source>
        <dbReference type="ARBA" id="ARBA00022525"/>
    </source>
</evidence>
<evidence type="ECO:0000256" key="1">
    <source>
        <dbReference type="ARBA" id="ARBA00004370"/>
    </source>
</evidence>
<dbReference type="GO" id="GO:0004601">
    <property type="term" value="F:peroxidase activity"/>
    <property type="evidence" value="ECO:0007669"/>
    <property type="project" value="InterPro"/>
</dbReference>
<dbReference type="GO" id="GO:0020037">
    <property type="term" value="F:heme binding"/>
    <property type="evidence" value="ECO:0007669"/>
    <property type="project" value="InterPro"/>
</dbReference>
<evidence type="ECO:0000256" key="5">
    <source>
        <dbReference type="ARBA" id="ARBA00022737"/>
    </source>
</evidence>
<reference evidence="10 11" key="1">
    <citation type="submission" date="2019-07" db="EMBL/GenBank/DDBJ databases">
        <title>Whole genome shotgun sequence of Microvirga aerophila NBRC 106136.</title>
        <authorList>
            <person name="Hosoyama A."/>
            <person name="Uohara A."/>
            <person name="Ohji S."/>
            <person name="Ichikawa N."/>
        </authorList>
    </citation>
    <scope>NUCLEOTIDE SEQUENCE [LARGE SCALE GENOMIC DNA]</scope>
    <source>
        <strain evidence="10 11">NBRC 106136</strain>
    </source>
</reference>
<sequence length="958" mass="101193">MIDPQPRIISNLIADQIIPSSPDAPGNPAVAAVDVDGDGIIPNVASVVGAAPFNQWFTFFGQFFDHGLDLVNKGGSGAVTIPLQPDDPLYEEGSRTNFMVLTRATNQPGPDGVLKTADDIHEHTNQTTPFIDQNQTYTSHPSHQVFLREYALDVNGRTIATGRLLEGDSGGLATWADVKAQARDLLGIDLTDADVTDIPLLKVDAYGRFKPGLQGYAQLAMPDGTVIEGAPAHPTSTSGAVRTGHAFLNDIAHDAVPTDRVADGDTEVSLANLDGSDTSGNYDNELLDAHYITGDGRGNENIGLTAVHHVFHTEHNRMTGHLKEVILAELDNDPAFVNQWLRPGADLSDGVQESEWNGEHLFQAARFATEMQYQHLVFEDFARNIQPNIDEFKAHDVTIDPSIAAEFAHAVYRFGHSMLRETVDRLDADGNVVDADTENGDQQLALIDAFLNPLAYAERGADGEAAAEIVRGATQEVANSVDEFVTGALRNNLLGLPLDLASINLARSRDTGVAPLNIIRDQFYEATGDADLKPYANWMESGSNIKHSESLGNFIAAYGVHPLLADAATVAEKRAAAVSLVYGAEDDPTTHADESFSPDTDFLNGTGAYAGVETGLNNVDFWIGGLAEKSASSGGLLGSTFNFVFETQMEQLQSGDRFYYLSRLAGTNFLNQLEGTSFSEMVMRTTGATHLPFDVFSVPTYTIEAGDASTYPIDASGRPQVTILGSGALRFDGDGHVVIGGTAGADKIQAGAGDDTLWGDGGDDALDGDGGNDALIGGDGNDRLAGGNGDDFANGNAGDDEISGSAGSDLLVGLAGQDVIGAGDGDDEVFGGLDSDKIFGGAGNDELLGNEGNDWIKGGEGDDHLVGDNGNPFGEPLPDRDTALFSGRAKDYTITYNADESIAITDNVGNDGTDTLLNIERFGFADQVILAAGSAESGRVAGVVDEVPTLKGSFDFVL</sequence>
<dbReference type="AlphaFoldDB" id="A0A512BW52"/>
<keyword evidence="6" id="KW-0843">Virulence</keyword>
<keyword evidence="3" id="KW-0964">Secreted</keyword>
<dbReference type="GO" id="GO:0090729">
    <property type="term" value="F:toxin activity"/>
    <property type="evidence" value="ECO:0007669"/>
    <property type="project" value="UniProtKB-KW"/>
</dbReference>
<dbReference type="InterPro" id="IPR037120">
    <property type="entry name" value="Haem_peroxidase_sf_animal"/>
</dbReference>
<dbReference type="GO" id="GO:0005509">
    <property type="term" value="F:calcium ion binding"/>
    <property type="evidence" value="ECO:0007669"/>
    <property type="project" value="InterPro"/>
</dbReference>
<accession>A0A512BW52</accession>
<dbReference type="Pfam" id="PF00353">
    <property type="entry name" value="HemolysinCabind"/>
    <property type="match status" value="3"/>
</dbReference>
<protein>
    <recommendedName>
        <fullName evidence="12">Heme peroxidase</fullName>
    </recommendedName>
</protein>
<dbReference type="PRINTS" id="PR01488">
    <property type="entry name" value="RTXTOXINA"/>
</dbReference>